<keyword evidence="8" id="KW-0547">Nucleotide-binding</keyword>
<dbReference type="InterPro" id="IPR003660">
    <property type="entry name" value="HAMP_dom"/>
</dbReference>
<dbReference type="InterPro" id="IPR036097">
    <property type="entry name" value="HisK_dim/P_sf"/>
</dbReference>
<evidence type="ECO:0000256" key="4">
    <source>
        <dbReference type="ARBA" id="ARBA00022475"/>
    </source>
</evidence>
<dbReference type="SMART" id="SM00388">
    <property type="entry name" value="HisKA"/>
    <property type="match status" value="1"/>
</dbReference>
<evidence type="ECO:0000313" key="18">
    <source>
        <dbReference type="Proteomes" id="UP001580407"/>
    </source>
</evidence>
<keyword evidence="13 14" id="KW-0472">Membrane</keyword>
<gene>
    <name evidence="17" type="ORF">ACE3NQ_00465</name>
</gene>
<dbReference type="InterPro" id="IPR005467">
    <property type="entry name" value="His_kinase_dom"/>
</dbReference>
<evidence type="ECO:0000259" key="15">
    <source>
        <dbReference type="PROSITE" id="PS50109"/>
    </source>
</evidence>
<keyword evidence="12" id="KW-0902">Two-component regulatory system</keyword>
<dbReference type="InterPro" id="IPR003661">
    <property type="entry name" value="HisK_dim/P_dom"/>
</dbReference>
<feature type="transmembrane region" description="Helical" evidence="14">
    <location>
        <begin position="61"/>
        <end position="79"/>
    </location>
</feature>
<keyword evidence="5" id="KW-0597">Phosphoprotein</keyword>
<dbReference type="Gene3D" id="6.10.340.10">
    <property type="match status" value="1"/>
</dbReference>
<comment type="catalytic activity">
    <reaction evidence="1">
        <text>ATP + protein L-histidine = ADP + protein N-phospho-L-histidine.</text>
        <dbReference type="EC" id="2.7.13.3"/>
    </reaction>
</comment>
<evidence type="ECO:0000256" key="8">
    <source>
        <dbReference type="ARBA" id="ARBA00022741"/>
    </source>
</evidence>
<proteinExistence type="predicted"/>
<keyword evidence="7 14" id="KW-0812">Transmembrane</keyword>
<dbReference type="InterPro" id="IPR050398">
    <property type="entry name" value="HssS/ArlS-like"/>
</dbReference>
<dbReference type="Gene3D" id="1.10.287.130">
    <property type="match status" value="1"/>
</dbReference>
<dbReference type="PANTHER" id="PTHR45528:SF1">
    <property type="entry name" value="SENSOR HISTIDINE KINASE CPXA"/>
    <property type="match status" value="1"/>
</dbReference>
<evidence type="ECO:0000256" key="1">
    <source>
        <dbReference type="ARBA" id="ARBA00000085"/>
    </source>
</evidence>
<dbReference type="PANTHER" id="PTHR45528">
    <property type="entry name" value="SENSOR HISTIDINE KINASE CPXA"/>
    <property type="match status" value="1"/>
</dbReference>
<dbReference type="Pfam" id="PF00672">
    <property type="entry name" value="HAMP"/>
    <property type="match status" value="1"/>
</dbReference>
<evidence type="ECO:0000256" key="14">
    <source>
        <dbReference type="SAM" id="Phobius"/>
    </source>
</evidence>
<dbReference type="EMBL" id="JBHILM010000001">
    <property type="protein sequence ID" value="MFB5679381.1"/>
    <property type="molecule type" value="Genomic_DNA"/>
</dbReference>
<dbReference type="PRINTS" id="PR00344">
    <property type="entry name" value="BCTRLSENSOR"/>
</dbReference>
<keyword evidence="10" id="KW-0067">ATP-binding</keyword>
<feature type="domain" description="HAMP" evidence="16">
    <location>
        <begin position="81"/>
        <end position="133"/>
    </location>
</feature>
<evidence type="ECO:0000256" key="6">
    <source>
        <dbReference type="ARBA" id="ARBA00022679"/>
    </source>
</evidence>
<organism evidence="17 18">
    <name type="scientific">Paenibacillus terreus</name>
    <dbReference type="NCBI Taxonomy" id="1387834"/>
    <lineage>
        <taxon>Bacteria</taxon>
        <taxon>Bacillati</taxon>
        <taxon>Bacillota</taxon>
        <taxon>Bacilli</taxon>
        <taxon>Bacillales</taxon>
        <taxon>Paenibacillaceae</taxon>
        <taxon>Paenibacillus</taxon>
    </lineage>
</organism>
<evidence type="ECO:0000256" key="5">
    <source>
        <dbReference type="ARBA" id="ARBA00022553"/>
    </source>
</evidence>
<evidence type="ECO:0000256" key="10">
    <source>
        <dbReference type="ARBA" id="ARBA00022840"/>
    </source>
</evidence>
<comment type="subcellular location">
    <subcellularLocation>
        <location evidence="2">Cell membrane</location>
        <topology evidence="2">Multi-pass membrane protein</topology>
    </subcellularLocation>
</comment>
<evidence type="ECO:0000256" key="11">
    <source>
        <dbReference type="ARBA" id="ARBA00022989"/>
    </source>
</evidence>
<keyword evidence="6" id="KW-0808">Transferase</keyword>
<keyword evidence="11 14" id="KW-1133">Transmembrane helix</keyword>
<dbReference type="SUPFAM" id="SSF55874">
    <property type="entry name" value="ATPase domain of HSP90 chaperone/DNA topoisomerase II/histidine kinase"/>
    <property type="match status" value="1"/>
</dbReference>
<dbReference type="Proteomes" id="UP001580407">
    <property type="component" value="Unassembled WGS sequence"/>
</dbReference>
<dbReference type="InterPro" id="IPR036890">
    <property type="entry name" value="HATPase_C_sf"/>
</dbReference>
<dbReference type="GO" id="GO:0016301">
    <property type="term" value="F:kinase activity"/>
    <property type="evidence" value="ECO:0007669"/>
    <property type="project" value="UniProtKB-KW"/>
</dbReference>
<dbReference type="PROSITE" id="PS50109">
    <property type="entry name" value="HIS_KIN"/>
    <property type="match status" value="1"/>
</dbReference>
<dbReference type="SUPFAM" id="SSF158472">
    <property type="entry name" value="HAMP domain-like"/>
    <property type="match status" value="1"/>
</dbReference>
<dbReference type="CDD" id="cd00082">
    <property type="entry name" value="HisKA"/>
    <property type="match status" value="1"/>
</dbReference>
<feature type="domain" description="Histidine kinase" evidence="15">
    <location>
        <begin position="148"/>
        <end position="362"/>
    </location>
</feature>
<keyword evidence="4" id="KW-1003">Cell membrane</keyword>
<evidence type="ECO:0000256" key="13">
    <source>
        <dbReference type="ARBA" id="ARBA00023136"/>
    </source>
</evidence>
<dbReference type="SMART" id="SM00304">
    <property type="entry name" value="HAMP"/>
    <property type="match status" value="1"/>
</dbReference>
<evidence type="ECO:0000313" key="17">
    <source>
        <dbReference type="EMBL" id="MFB5679381.1"/>
    </source>
</evidence>
<dbReference type="SMART" id="SM00387">
    <property type="entry name" value="HATPase_c"/>
    <property type="match status" value="1"/>
</dbReference>
<name>A0ABV5B115_9BACL</name>
<evidence type="ECO:0000256" key="9">
    <source>
        <dbReference type="ARBA" id="ARBA00022777"/>
    </source>
</evidence>
<dbReference type="Pfam" id="PF02518">
    <property type="entry name" value="HATPase_c"/>
    <property type="match status" value="1"/>
</dbReference>
<dbReference type="SUPFAM" id="SSF47384">
    <property type="entry name" value="Homodimeric domain of signal transducing histidine kinase"/>
    <property type="match status" value="1"/>
</dbReference>
<evidence type="ECO:0000256" key="2">
    <source>
        <dbReference type="ARBA" id="ARBA00004651"/>
    </source>
</evidence>
<dbReference type="RefSeq" id="WP_375523229.1">
    <property type="nucleotide sequence ID" value="NZ_JBHILM010000001.1"/>
</dbReference>
<evidence type="ECO:0000256" key="12">
    <source>
        <dbReference type="ARBA" id="ARBA00023012"/>
    </source>
</evidence>
<accession>A0ABV5B115</accession>
<dbReference type="Gene3D" id="3.30.565.10">
    <property type="entry name" value="Histidine kinase-like ATPase, C-terminal domain"/>
    <property type="match status" value="1"/>
</dbReference>
<keyword evidence="9 17" id="KW-0418">Kinase</keyword>
<comment type="caution">
    <text evidence="17">The sequence shown here is derived from an EMBL/GenBank/DDBJ whole genome shotgun (WGS) entry which is preliminary data.</text>
</comment>
<dbReference type="CDD" id="cd06225">
    <property type="entry name" value="HAMP"/>
    <property type="match status" value="1"/>
</dbReference>
<dbReference type="Pfam" id="PF00512">
    <property type="entry name" value="HisKA"/>
    <property type="match status" value="1"/>
</dbReference>
<dbReference type="InterPro" id="IPR004358">
    <property type="entry name" value="Sig_transdc_His_kin-like_C"/>
</dbReference>
<sequence>MAKPQFRSFRFQVIRLFGLSMLLSAGTTFLIYLALQQYYHTLHREDPMFEVRETIREIGDINVFLTLFFPISFFYFYLLTRRYVAYFREISRGINQLAGGDFSHRVHIQSNDEIGDIARDINLASEKLQQAVERGDFAENSKEQLVLNLAHDLRTPLTSVIGYLDFILQGKDLTADQMKHYMTIAYTKSLRLEKLIDELFEITRMNYGKLRINRKLLDLSELLTQLTEEMYPVCEKSKLTARLEVPSQLMTSGDGDLLARVFENLLSNAVRYGKDGEYIDIRGRLDEGQVVIQVINYGDSIPPDELPHVFDMFFTGDRARTHQEGSIGLGLFIAKNIVEQHEGSISVQSDLIRTEFEVRLPA</sequence>
<dbReference type="InterPro" id="IPR003594">
    <property type="entry name" value="HATPase_dom"/>
</dbReference>
<protein>
    <recommendedName>
        <fullName evidence="3">histidine kinase</fullName>
        <ecNumber evidence="3">2.7.13.3</ecNumber>
    </recommendedName>
</protein>
<feature type="transmembrane region" description="Helical" evidence="14">
    <location>
        <begin position="12"/>
        <end position="35"/>
    </location>
</feature>
<keyword evidence="18" id="KW-1185">Reference proteome</keyword>
<reference evidence="17 18" key="1">
    <citation type="submission" date="2024-09" db="EMBL/GenBank/DDBJ databases">
        <authorList>
            <person name="Ruan L."/>
        </authorList>
    </citation>
    <scope>NUCLEOTIDE SEQUENCE [LARGE SCALE GENOMIC DNA]</scope>
    <source>
        <strain evidence="17 18">D33</strain>
    </source>
</reference>
<evidence type="ECO:0000256" key="3">
    <source>
        <dbReference type="ARBA" id="ARBA00012438"/>
    </source>
</evidence>
<dbReference type="EC" id="2.7.13.3" evidence="3"/>
<dbReference type="PROSITE" id="PS50885">
    <property type="entry name" value="HAMP"/>
    <property type="match status" value="1"/>
</dbReference>
<evidence type="ECO:0000256" key="7">
    <source>
        <dbReference type="ARBA" id="ARBA00022692"/>
    </source>
</evidence>
<evidence type="ECO:0000259" key="16">
    <source>
        <dbReference type="PROSITE" id="PS50885"/>
    </source>
</evidence>